<dbReference type="NCBIfam" id="TIGR04362">
    <property type="entry name" value="choice_anch_C"/>
    <property type="match status" value="1"/>
</dbReference>
<evidence type="ECO:0000256" key="2">
    <source>
        <dbReference type="SAM" id="SignalP"/>
    </source>
</evidence>
<evidence type="ECO:0000313" key="6">
    <source>
        <dbReference type="Proteomes" id="UP000183208"/>
    </source>
</evidence>
<dbReference type="InterPro" id="IPR008979">
    <property type="entry name" value="Galactose-bd-like_sf"/>
</dbReference>
<keyword evidence="1" id="KW-0472">Membrane</keyword>
<evidence type="ECO:0000256" key="1">
    <source>
        <dbReference type="SAM" id="Phobius"/>
    </source>
</evidence>
<keyword evidence="2" id="KW-0732">Signal</keyword>
<keyword evidence="1" id="KW-1133">Transmembrane helix</keyword>
<dbReference type="EMBL" id="FNTI01000001">
    <property type="protein sequence ID" value="SEC31117.1"/>
    <property type="molecule type" value="Genomic_DNA"/>
</dbReference>
<sequence length="225" mass="23362">MRPNLLAVTAVGFSLFAVSAQASPFTNGSFETGSAPGSFITLDGGDATSITGWTVGGGSNAVDYIGSYWKASDGTRSLDLNGLVPGSISQTFDVISGQTYRVSFDLAGNPAGGPQFKTLDSTANLTLYSPPPFDVNGNSLSNMGWLNYSFLFTATSSSETLTFTSTTSGYSGNSSYPTAFGPALDNVSVTAVPEPSTWAMMILGFFGIGFVAYRRKSSASGMRLA</sequence>
<dbReference type="Pfam" id="PF07589">
    <property type="entry name" value="PEP-CTERM"/>
    <property type="match status" value="1"/>
</dbReference>
<reference evidence="5 6" key="1">
    <citation type="submission" date="2016-10" db="EMBL/GenBank/DDBJ databases">
        <authorList>
            <person name="de Groot N.N."/>
        </authorList>
    </citation>
    <scope>NUCLEOTIDE SEQUENCE [LARGE SCALE GENOMIC DNA]</scope>
    <source>
        <strain evidence="5 6">GAS522</strain>
    </source>
</reference>
<dbReference type="AlphaFoldDB" id="A0A1H4RGT8"/>
<name>A0A1H4RGT8_9BRAD</name>
<dbReference type="Proteomes" id="UP000183208">
    <property type="component" value="Unassembled WGS sequence"/>
</dbReference>
<evidence type="ECO:0000259" key="3">
    <source>
        <dbReference type="Pfam" id="PF04862"/>
    </source>
</evidence>
<dbReference type="RefSeq" id="WP_074816578.1">
    <property type="nucleotide sequence ID" value="NZ_FNTI01000001.1"/>
</dbReference>
<dbReference type="NCBIfam" id="TIGR02595">
    <property type="entry name" value="PEP_CTERM"/>
    <property type="match status" value="1"/>
</dbReference>
<evidence type="ECO:0000259" key="4">
    <source>
        <dbReference type="Pfam" id="PF07589"/>
    </source>
</evidence>
<proteinExistence type="predicted"/>
<organism evidence="5 6">
    <name type="scientific">Bradyrhizobium lablabi</name>
    <dbReference type="NCBI Taxonomy" id="722472"/>
    <lineage>
        <taxon>Bacteria</taxon>
        <taxon>Pseudomonadati</taxon>
        <taxon>Pseudomonadota</taxon>
        <taxon>Alphaproteobacteria</taxon>
        <taxon>Hyphomicrobiales</taxon>
        <taxon>Nitrobacteraceae</taxon>
        <taxon>Bradyrhizobium</taxon>
    </lineage>
</organism>
<gene>
    <name evidence="5" type="ORF">SAMN05444171_1113</name>
</gene>
<dbReference type="Gene3D" id="2.60.120.260">
    <property type="entry name" value="Galactose-binding domain-like"/>
    <property type="match status" value="1"/>
</dbReference>
<feature type="domain" description="DUF642" evidence="3">
    <location>
        <begin position="24"/>
        <end position="189"/>
    </location>
</feature>
<dbReference type="InterPro" id="IPR027576">
    <property type="entry name" value="Choice_anch_C_dom"/>
</dbReference>
<feature type="domain" description="Ice-binding protein C-terminal" evidence="4">
    <location>
        <begin position="191"/>
        <end position="215"/>
    </location>
</feature>
<dbReference type="SUPFAM" id="SSF49785">
    <property type="entry name" value="Galactose-binding domain-like"/>
    <property type="match status" value="1"/>
</dbReference>
<feature type="signal peptide" evidence="2">
    <location>
        <begin position="1"/>
        <end position="22"/>
    </location>
</feature>
<feature type="chain" id="PRO_5010374270" evidence="2">
    <location>
        <begin position="23"/>
        <end position="225"/>
    </location>
</feature>
<dbReference type="InterPro" id="IPR006946">
    <property type="entry name" value="DGR2-like_dom"/>
</dbReference>
<evidence type="ECO:0000313" key="5">
    <source>
        <dbReference type="EMBL" id="SEC31117.1"/>
    </source>
</evidence>
<dbReference type="OrthoDB" id="8218339at2"/>
<protein>
    <submittedName>
        <fullName evidence="5">Choice-of-anchor C domain-containing protein</fullName>
    </submittedName>
</protein>
<dbReference type="Pfam" id="PF04862">
    <property type="entry name" value="DUF642"/>
    <property type="match status" value="1"/>
</dbReference>
<accession>A0A1H4RGT8</accession>
<feature type="transmembrane region" description="Helical" evidence="1">
    <location>
        <begin position="196"/>
        <end position="213"/>
    </location>
</feature>
<dbReference type="InterPro" id="IPR013424">
    <property type="entry name" value="Ice-binding_C"/>
</dbReference>
<dbReference type="NCBIfam" id="NF035944">
    <property type="entry name" value="PEPxxWA-CTERM"/>
    <property type="match status" value="1"/>
</dbReference>
<keyword evidence="1" id="KW-0812">Transmembrane</keyword>